<dbReference type="CDD" id="cd07377">
    <property type="entry name" value="WHTH_GntR"/>
    <property type="match status" value="1"/>
</dbReference>
<name>A0ABW6X0K1_9ACTN</name>
<dbReference type="InterPro" id="IPR000524">
    <property type="entry name" value="Tscrpt_reg_HTH_GntR"/>
</dbReference>
<dbReference type="Proteomes" id="UP001602322">
    <property type="component" value="Unassembled WGS sequence"/>
</dbReference>
<proteinExistence type="predicted"/>
<dbReference type="EMBL" id="JBIBEG010000001">
    <property type="protein sequence ID" value="MFF5895598.1"/>
    <property type="molecule type" value="Genomic_DNA"/>
</dbReference>
<gene>
    <name evidence="5" type="ORF">ACFY8O_06660</name>
</gene>
<dbReference type="PANTHER" id="PTHR44846">
    <property type="entry name" value="MANNOSYL-D-GLYCERATE TRANSPORT/METABOLISM SYSTEM REPRESSOR MNGR-RELATED"/>
    <property type="match status" value="1"/>
</dbReference>
<dbReference type="SMART" id="SM00345">
    <property type="entry name" value="HTH_GNTR"/>
    <property type="match status" value="1"/>
</dbReference>
<keyword evidence="2" id="KW-0238">DNA-binding</keyword>
<dbReference type="PRINTS" id="PR00035">
    <property type="entry name" value="HTHGNTR"/>
</dbReference>
<reference evidence="5 6" key="1">
    <citation type="submission" date="2024-10" db="EMBL/GenBank/DDBJ databases">
        <title>The Natural Products Discovery Center: Release of the First 8490 Sequenced Strains for Exploring Actinobacteria Biosynthetic Diversity.</title>
        <authorList>
            <person name="Kalkreuter E."/>
            <person name="Kautsar S.A."/>
            <person name="Yang D."/>
            <person name="Bader C.D."/>
            <person name="Teijaro C.N."/>
            <person name="Fluegel L."/>
            <person name="Davis C.M."/>
            <person name="Simpson J.R."/>
            <person name="Lauterbach L."/>
            <person name="Steele A.D."/>
            <person name="Gui C."/>
            <person name="Meng S."/>
            <person name="Li G."/>
            <person name="Viehrig K."/>
            <person name="Ye F."/>
            <person name="Su P."/>
            <person name="Kiefer A.F."/>
            <person name="Nichols A."/>
            <person name="Cepeda A.J."/>
            <person name="Yan W."/>
            <person name="Fan B."/>
            <person name="Jiang Y."/>
            <person name="Adhikari A."/>
            <person name="Zheng C.-J."/>
            <person name="Schuster L."/>
            <person name="Cowan T.M."/>
            <person name="Smanski M.J."/>
            <person name="Chevrette M.G."/>
            <person name="De Carvalho L.P.S."/>
            <person name="Shen B."/>
        </authorList>
    </citation>
    <scope>NUCLEOTIDE SEQUENCE [LARGE SCALE GENOMIC DNA]</scope>
    <source>
        <strain evidence="5 6">NPDC012540</strain>
    </source>
</reference>
<dbReference type="Pfam" id="PF00392">
    <property type="entry name" value="GntR"/>
    <property type="match status" value="1"/>
</dbReference>
<comment type="caution">
    <text evidence="5">The sequence shown here is derived from an EMBL/GenBank/DDBJ whole genome shotgun (WGS) entry which is preliminary data.</text>
</comment>
<dbReference type="RefSeq" id="WP_387899478.1">
    <property type="nucleotide sequence ID" value="NZ_JBIBEG010000001.1"/>
</dbReference>
<evidence type="ECO:0000256" key="2">
    <source>
        <dbReference type="ARBA" id="ARBA00023125"/>
    </source>
</evidence>
<feature type="domain" description="HTH gntR-type" evidence="4">
    <location>
        <begin position="14"/>
        <end position="83"/>
    </location>
</feature>
<keyword evidence="1" id="KW-0805">Transcription regulation</keyword>
<dbReference type="PANTHER" id="PTHR44846:SF17">
    <property type="entry name" value="GNTR-FAMILY TRANSCRIPTIONAL REGULATOR"/>
    <property type="match status" value="1"/>
</dbReference>
<accession>A0ABW6X0K1</accession>
<dbReference type="InterPro" id="IPR050679">
    <property type="entry name" value="Bact_HTH_transcr_reg"/>
</dbReference>
<dbReference type="PROSITE" id="PS50949">
    <property type="entry name" value="HTH_GNTR"/>
    <property type="match status" value="1"/>
</dbReference>
<protein>
    <submittedName>
        <fullName evidence="5">Winged helix-turn-helix domain-containing protein</fullName>
    </submittedName>
</protein>
<evidence type="ECO:0000256" key="3">
    <source>
        <dbReference type="ARBA" id="ARBA00023163"/>
    </source>
</evidence>
<dbReference type="SUPFAM" id="SSF46785">
    <property type="entry name" value="Winged helix' DNA-binding domain"/>
    <property type="match status" value="1"/>
</dbReference>
<evidence type="ECO:0000259" key="4">
    <source>
        <dbReference type="PROSITE" id="PS50949"/>
    </source>
</evidence>
<sequence length="284" mass="30245">MTWERTATGGGEVPPSWEEVAQVLRARIRDGVLRAGDPLPALAELAAEFRVERAAIRAALRSLREEGLLAEGMRGVPARVAPDADGPPPARVSLGTRVLEAFDAPDVRIDAVCLTTESLTLALAEPTRRIFSGGSAPRSVRVRVLLPSGDLHLAPPGREGAGPAHERWRAVRAAQSAVLRHSLTAVGRARGLDVEVSFGDLPFTPPVKLYLLNGSEALFGHHCVERRTEEAGGSTAGTSGGLGDRPVLLAFAQSSGRAHDLAFVERSQRWFDGLWAQAATDLPD</sequence>
<organism evidence="5 6">
    <name type="scientific">Streptomyces argenteolus</name>
    <dbReference type="NCBI Taxonomy" id="67274"/>
    <lineage>
        <taxon>Bacteria</taxon>
        <taxon>Bacillati</taxon>
        <taxon>Actinomycetota</taxon>
        <taxon>Actinomycetes</taxon>
        <taxon>Kitasatosporales</taxon>
        <taxon>Streptomycetaceae</taxon>
        <taxon>Streptomyces</taxon>
    </lineage>
</organism>
<evidence type="ECO:0000256" key="1">
    <source>
        <dbReference type="ARBA" id="ARBA00023015"/>
    </source>
</evidence>
<dbReference type="InterPro" id="IPR036390">
    <property type="entry name" value="WH_DNA-bd_sf"/>
</dbReference>
<keyword evidence="6" id="KW-1185">Reference proteome</keyword>
<keyword evidence="3" id="KW-0804">Transcription</keyword>
<dbReference type="InterPro" id="IPR036388">
    <property type="entry name" value="WH-like_DNA-bd_sf"/>
</dbReference>
<dbReference type="Gene3D" id="1.10.10.10">
    <property type="entry name" value="Winged helix-like DNA-binding domain superfamily/Winged helix DNA-binding domain"/>
    <property type="match status" value="1"/>
</dbReference>
<evidence type="ECO:0000313" key="6">
    <source>
        <dbReference type="Proteomes" id="UP001602322"/>
    </source>
</evidence>
<evidence type="ECO:0000313" key="5">
    <source>
        <dbReference type="EMBL" id="MFF5895598.1"/>
    </source>
</evidence>